<feature type="region of interest" description="Disordered" evidence="4">
    <location>
        <begin position="222"/>
        <end position="277"/>
    </location>
</feature>
<feature type="compositionally biased region" description="Polar residues" evidence="4">
    <location>
        <begin position="240"/>
        <end position="252"/>
    </location>
</feature>
<evidence type="ECO:0000313" key="6">
    <source>
        <dbReference type="EMBL" id="TPX37465.1"/>
    </source>
</evidence>
<dbReference type="SMART" id="SM00368">
    <property type="entry name" value="LRR_RI"/>
    <property type="match status" value="6"/>
</dbReference>
<feature type="compositionally biased region" description="Pro residues" evidence="4">
    <location>
        <begin position="115"/>
        <end position="127"/>
    </location>
</feature>
<feature type="compositionally biased region" description="Low complexity" evidence="4">
    <location>
        <begin position="951"/>
        <end position="960"/>
    </location>
</feature>
<dbReference type="Pfam" id="PF13516">
    <property type="entry name" value="LRR_6"/>
    <property type="match status" value="3"/>
</dbReference>
<protein>
    <recommendedName>
        <fullName evidence="5">GAT domain-containing protein</fullName>
    </recommendedName>
</protein>
<dbReference type="Proteomes" id="UP000319731">
    <property type="component" value="Unassembled WGS sequence"/>
</dbReference>
<sequence length="1027" mass="111934">MAELAETGRNRTMEPSSADDTNTSLLLMGFDNEQSASAVRTALARIAQDPTISLLEAALQYLLAITGDEQEPRAVLCTLNTCSTSGLGQAQSATLNHPKAQTTDTLLQSIIDSPPHSPKANRPPPCSAVPAKSILKPSNSPPAIRSTTGSIFKRDWLVKQVDTAASVLTATLGRIRTGTVAINTNATSTPTSNTNNGQSWTSMFGSPPATSSPMDQSWKTATNGHANGSVNGYATMPHLTPTTSLSNASLSPATPPDLQRSRENSDPNIGGDHPSSLAKIPRHVRFSFPDITISPEEQPIDEMVFYSEEADNQGTNGSSSSNMPLTVNSTDSLARRQAGSSRNVDHSVVSGTRMRDHTNRYDADELLLFYQQAAARRGEPTLDKLTNQLSISGFLTKLDLSGSMLDRKNIASISELLTEVVGLTQLNMANCNLEDDSLKMLLHAILYRNELPWLSLADNRRLRGNGIKYIAVFIKKTKSLKYLDMSGLAVDRKGLAYLNHALSPSDSQPLGPTIEGLKLENCRLRGNMLDTIVPGVRRSRLTHLSLKDNKATWEAGQPISEMLLPDDDQPEAGMPMSPKRQGLTSIDLRGNDLRNGIAPICAALNDNDRLRELDLRDNKIDGPGLDIIASLLRKNTGLRVLDLSGNAFGTDMEGITSLKEAMTQNRDLLELYLANTRIGTEGAIALAEALPLCDNLKRLDVTYNPIDLAGVMALAISLRMNDSLVSLEIVPVLDRPGVKPEEASELNRMLHDIFEHTGRNMEMLAKSRSSVSKNGDLDTEENMNDSPPRSHTVGTPPRTRHSHVRKVTVDPLQLGKEIATGEETAGLLIDMIKSYSADRTSELLISQDELMRQLYVECQRIQDRLHSVFNNVVDDALIGQLLSVNERLLEAMRLYETEVGVKSPKSPRRPHNKPQYQQPQQEQSQSQPQRMTDDGIAIPARSTSALPDSTAEPSEQSEQQQPEDDDDASSVISEALSDSSDSGIGKVALEQTFSDAEFFSESSTAHLRSPSVAAEMSQIDQFLKENS</sequence>
<dbReference type="GO" id="GO:0005829">
    <property type="term" value="C:cytosol"/>
    <property type="evidence" value="ECO:0007669"/>
    <property type="project" value="TreeGrafter"/>
</dbReference>
<dbReference type="GO" id="GO:0005096">
    <property type="term" value="F:GTPase activator activity"/>
    <property type="evidence" value="ECO:0007669"/>
    <property type="project" value="UniProtKB-KW"/>
</dbReference>
<feature type="domain" description="GAT" evidence="5">
    <location>
        <begin position="809"/>
        <end position="900"/>
    </location>
</feature>
<feature type="compositionally biased region" description="Polar residues" evidence="4">
    <location>
        <begin position="222"/>
        <end position="232"/>
    </location>
</feature>
<dbReference type="GO" id="GO:0031267">
    <property type="term" value="F:small GTPase binding"/>
    <property type="evidence" value="ECO:0007669"/>
    <property type="project" value="TreeGrafter"/>
</dbReference>
<dbReference type="Gene3D" id="3.80.10.10">
    <property type="entry name" value="Ribonuclease Inhibitor"/>
    <property type="match status" value="3"/>
</dbReference>
<dbReference type="InterPro" id="IPR027038">
    <property type="entry name" value="RanGap"/>
</dbReference>
<feature type="region of interest" description="Disordered" evidence="4">
    <location>
        <begin position="109"/>
        <end position="146"/>
    </location>
</feature>
<dbReference type="PANTHER" id="PTHR24113">
    <property type="entry name" value="RAN GTPASE-ACTIVATING PROTEIN 1"/>
    <property type="match status" value="1"/>
</dbReference>
<proteinExistence type="predicted"/>
<dbReference type="GO" id="GO:0005634">
    <property type="term" value="C:nucleus"/>
    <property type="evidence" value="ECO:0007669"/>
    <property type="project" value="TreeGrafter"/>
</dbReference>
<dbReference type="InterPro" id="IPR038425">
    <property type="entry name" value="GAT_sf"/>
</dbReference>
<evidence type="ECO:0000256" key="3">
    <source>
        <dbReference type="ARBA" id="ARBA00022737"/>
    </source>
</evidence>
<dbReference type="STRING" id="1806994.A0A507CID7"/>
<feature type="region of interest" description="Disordered" evidence="4">
    <location>
        <begin position="899"/>
        <end position="932"/>
    </location>
</feature>
<dbReference type="SUPFAM" id="SSF89009">
    <property type="entry name" value="GAT-like domain"/>
    <property type="match status" value="1"/>
</dbReference>
<keyword evidence="7" id="KW-1185">Reference proteome</keyword>
<reference evidence="6 7" key="1">
    <citation type="journal article" date="2019" name="Sci. Rep.">
        <title>Comparative genomics of chytrid fungi reveal insights into the obligate biotrophic and pathogenic lifestyle of Synchytrium endobioticum.</title>
        <authorList>
            <person name="van de Vossenberg B.T.L.H."/>
            <person name="Warris S."/>
            <person name="Nguyen H.D.T."/>
            <person name="van Gent-Pelzer M.P.E."/>
            <person name="Joly D.L."/>
            <person name="van de Geest H.C."/>
            <person name="Bonants P.J.M."/>
            <person name="Smith D.S."/>
            <person name="Levesque C.A."/>
            <person name="van der Lee T.A.J."/>
        </authorList>
    </citation>
    <scope>NUCLEOTIDE SEQUENCE [LARGE SCALE GENOMIC DNA]</scope>
    <source>
        <strain evidence="6 7">JEL517</strain>
    </source>
</reference>
<dbReference type="OrthoDB" id="120976at2759"/>
<dbReference type="Pfam" id="PF03127">
    <property type="entry name" value="GAT"/>
    <property type="match status" value="1"/>
</dbReference>
<keyword evidence="2" id="KW-0433">Leucine-rich repeat</keyword>
<evidence type="ECO:0000313" key="7">
    <source>
        <dbReference type="Proteomes" id="UP000319731"/>
    </source>
</evidence>
<evidence type="ECO:0000256" key="1">
    <source>
        <dbReference type="ARBA" id="ARBA00022468"/>
    </source>
</evidence>
<feature type="compositionally biased region" description="Low complexity" evidence="4">
    <location>
        <begin position="914"/>
        <end position="929"/>
    </location>
</feature>
<name>A0A507CID7_9FUNG</name>
<dbReference type="EMBL" id="QEAO01000002">
    <property type="protein sequence ID" value="TPX37465.1"/>
    <property type="molecule type" value="Genomic_DNA"/>
</dbReference>
<dbReference type="InterPro" id="IPR004152">
    <property type="entry name" value="GAT_dom"/>
</dbReference>
<dbReference type="AlphaFoldDB" id="A0A507CID7"/>
<keyword evidence="3" id="KW-0677">Repeat</keyword>
<feature type="compositionally biased region" description="Polar residues" evidence="4">
    <location>
        <begin position="784"/>
        <end position="793"/>
    </location>
</feature>
<feature type="region of interest" description="Disordered" evidence="4">
    <location>
        <begin position="767"/>
        <end position="802"/>
    </location>
</feature>
<evidence type="ECO:0000256" key="2">
    <source>
        <dbReference type="ARBA" id="ARBA00022614"/>
    </source>
</evidence>
<accession>A0A507CID7</accession>
<feature type="compositionally biased region" description="Basic and acidic residues" evidence="4">
    <location>
        <begin position="1"/>
        <end position="12"/>
    </location>
</feature>
<organism evidence="6 7">
    <name type="scientific">Synchytrium microbalum</name>
    <dbReference type="NCBI Taxonomy" id="1806994"/>
    <lineage>
        <taxon>Eukaryota</taxon>
        <taxon>Fungi</taxon>
        <taxon>Fungi incertae sedis</taxon>
        <taxon>Chytridiomycota</taxon>
        <taxon>Chytridiomycota incertae sedis</taxon>
        <taxon>Chytridiomycetes</taxon>
        <taxon>Synchytriales</taxon>
        <taxon>Synchytriaceae</taxon>
        <taxon>Synchytrium</taxon>
    </lineage>
</organism>
<dbReference type="PROSITE" id="PS50909">
    <property type="entry name" value="GAT"/>
    <property type="match status" value="1"/>
</dbReference>
<dbReference type="GO" id="GO:0043130">
    <property type="term" value="F:ubiquitin binding"/>
    <property type="evidence" value="ECO:0007669"/>
    <property type="project" value="InterPro"/>
</dbReference>
<feature type="compositionally biased region" description="Polar residues" evidence="4">
    <location>
        <begin position="13"/>
        <end position="23"/>
    </location>
</feature>
<dbReference type="Gene3D" id="1.20.58.160">
    <property type="match status" value="1"/>
</dbReference>
<evidence type="ECO:0000259" key="5">
    <source>
        <dbReference type="PROSITE" id="PS50909"/>
    </source>
</evidence>
<dbReference type="GO" id="GO:0048471">
    <property type="term" value="C:perinuclear region of cytoplasm"/>
    <property type="evidence" value="ECO:0007669"/>
    <property type="project" value="TreeGrafter"/>
</dbReference>
<dbReference type="InterPro" id="IPR001611">
    <property type="entry name" value="Leu-rich_rpt"/>
</dbReference>
<feature type="region of interest" description="Disordered" evidence="4">
    <location>
        <begin position="1"/>
        <end position="23"/>
    </location>
</feature>
<dbReference type="GO" id="GO:0035091">
    <property type="term" value="F:phosphatidylinositol binding"/>
    <property type="evidence" value="ECO:0007669"/>
    <property type="project" value="InterPro"/>
</dbReference>
<dbReference type="SUPFAM" id="SSF52047">
    <property type="entry name" value="RNI-like"/>
    <property type="match status" value="1"/>
</dbReference>
<gene>
    <name evidence="6" type="ORF">SmJEL517_g00760</name>
</gene>
<comment type="caution">
    <text evidence="6">The sequence shown here is derived from an EMBL/GenBank/DDBJ whole genome shotgun (WGS) entry which is preliminary data.</text>
</comment>
<dbReference type="GO" id="GO:0006913">
    <property type="term" value="P:nucleocytoplasmic transport"/>
    <property type="evidence" value="ECO:0007669"/>
    <property type="project" value="TreeGrafter"/>
</dbReference>
<feature type="region of interest" description="Disordered" evidence="4">
    <location>
        <begin position="944"/>
        <end position="988"/>
    </location>
</feature>
<dbReference type="PANTHER" id="PTHR24113:SF12">
    <property type="entry name" value="RAN GTPASE-ACTIVATING PROTEIN 1"/>
    <property type="match status" value="1"/>
</dbReference>
<dbReference type="InterPro" id="IPR032675">
    <property type="entry name" value="LRR_dom_sf"/>
</dbReference>
<dbReference type="GeneID" id="42001986"/>
<keyword evidence="1" id="KW-0343">GTPase activation</keyword>
<evidence type="ECO:0000256" key="4">
    <source>
        <dbReference type="SAM" id="MobiDB-lite"/>
    </source>
</evidence>
<dbReference type="RefSeq" id="XP_031027376.1">
    <property type="nucleotide sequence ID" value="XM_031166689.1"/>
</dbReference>